<keyword evidence="6" id="KW-0732">Signal</keyword>
<sequence>MTTTPASLPPPRPSRRNLHPNLRRNRPPLPAGALALLLAATGLAPAAQAGDTSAAAQLQRWSAEAGAPGQAERGRLFFTRTHGGEWSCASCHGNPPTGEGRHAATAKTIAPLAPAANPRAFTDGARTDKWFRRNCKDVLSRECSPQEKADVLAYLVALPVRP</sequence>
<evidence type="ECO:0000256" key="3">
    <source>
        <dbReference type="ARBA" id="ARBA00023004"/>
    </source>
</evidence>
<protein>
    <recommendedName>
        <fullName evidence="7">Cytochrome c domain-containing protein</fullName>
    </recommendedName>
</protein>
<feature type="chain" id="PRO_5047229968" description="Cytochrome c domain-containing protein" evidence="6">
    <location>
        <begin position="50"/>
        <end position="162"/>
    </location>
</feature>
<reference evidence="8 9" key="1">
    <citation type="submission" date="2020-05" db="EMBL/GenBank/DDBJ databases">
        <title>Genomic Encyclopedia of Type Strains, Phase IV (KMG-V): Genome sequencing to study the core and pangenomes of soil and plant-associated prokaryotes.</title>
        <authorList>
            <person name="Whitman W."/>
        </authorList>
    </citation>
    <scope>NUCLEOTIDE SEQUENCE [LARGE SCALE GENOMIC DNA]</scope>
    <source>
        <strain evidence="8 9">C29</strain>
    </source>
</reference>
<keyword evidence="2 4" id="KW-0479">Metal-binding</keyword>
<proteinExistence type="predicted"/>
<keyword evidence="1 4" id="KW-0349">Heme</keyword>
<dbReference type="SUPFAM" id="SSF46626">
    <property type="entry name" value="Cytochrome c"/>
    <property type="match status" value="1"/>
</dbReference>
<dbReference type="Proteomes" id="UP001516061">
    <property type="component" value="Unassembled WGS sequence"/>
</dbReference>
<evidence type="ECO:0000256" key="6">
    <source>
        <dbReference type="SAM" id="SignalP"/>
    </source>
</evidence>
<dbReference type="InterPro" id="IPR036909">
    <property type="entry name" value="Cyt_c-like_dom_sf"/>
</dbReference>
<dbReference type="EMBL" id="JABSNM010000017">
    <property type="protein sequence ID" value="NRT57653.1"/>
    <property type="molecule type" value="Genomic_DNA"/>
</dbReference>
<feature type="compositionally biased region" description="Basic residues" evidence="5">
    <location>
        <begin position="13"/>
        <end position="26"/>
    </location>
</feature>
<dbReference type="PROSITE" id="PS51007">
    <property type="entry name" value="CYTC"/>
    <property type="match status" value="1"/>
</dbReference>
<dbReference type="RefSeq" id="WP_173806616.1">
    <property type="nucleotide sequence ID" value="NZ_JABSNM010000017.1"/>
</dbReference>
<evidence type="ECO:0000256" key="5">
    <source>
        <dbReference type="SAM" id="MobiDB-lite"/>
    </source>
</evidence>
<keyword evidence="3 4" id="KW-0408">Iron</keyword>
<comment type="caution">
    <text evidence="8">The sequence shown here is derived from an EMBL/GenBank/DDBJ whole genome shotgun (WGS) entry which is preliminary data.</text>
</comment>
<name>A0ABX2G8C5_9BURK</name>
<evidence type="ECO:0000259" key="7">
    <source>
        <dbReference type="PROSITE" id="PS51007"/>
    </source>
</evidence>
<organism evidence="8 9">
    <name type="scientific">Sphaerotilus uruguayifluvii</name>
    <dbReference type="NCBI Taxonomy" id="2735897"/>
    <lineage>
        <taxon>Bacteria</taxon>
        <taxon>Pseudomonadati</taxon>
        <taxon>Pseudomonadota</taxon>
        <taxon>Betaproteobacteria</taxon>
        <taxon>Burkholderiales</taxon>
        <taxon>Sphaerotilaceae</taxon>
        <taxon>Sphaerotilus</taxon>
    </lineage>
</organism>
<evidence type="ECO:0000256" key="2">
    <source>
        <dbReference type="ARBA" id="ARBA00022723"/>
    </source>
</evidence>
<evidence type="ECO:0000256" key="1">
    <source>
        <dbReference type="ARBA" id="ARBA00022617"/>
    </source>
</evidence>
<dbReference type="InterPro" id="IPR009056">
    <property type="entry name" value="Cyt_c-like_dom"/>
</dbReference>
<dbReference type="Pfam" id="PF09086">
    <property type="entry name" value="DUF1924"/>
    <property type="match status" value="1"/>
</dbReference>
<evidence type="ECO:0000313" key="8">
    <source>
        <dbReference type="EMBL" id="NRT57653.1"/>
    </source>
</evidence>
<dbReference type="Gene3D" id="1.10.760.10">
    <property type="entry name" value="Cytochrome c-like domain"/>
    <property type="match status" value="1"/>
</dbReference>
<evidence type="ECO:0000313" key="9">
    <source>
        <dbReference type="Proteomes" id="UP001516061"/>
    </source>
</evidence>
<feature type="domain" description="Cytochrome c" evidence="7">
    <location>
        <begin position="69"/>
        <end position="159"/>
    </location>
</feature>
<accession>A0ABX2G8C5</accession>
<evidence type="ECO:0000256" key="4">
    <source>
        <dbReference type="PROSITE-ProRule" id="PRU00433"/>
    </source>
</evidence>
<feature type="signal peptide" evidence="6">
    <location>
        <begin position="1"/>
        <end position="49"/>
    </location>
</feature>
<feature type="region of interest" description="Disordered" evidence="5">
    <location>
        <begin position="1"/>
        <end position="27"/>
    </location>
</feature>
<gene>
    <name evidence="8" type="ORF">HNQ01_003410</name>
</gene>
<dbReference type="InterPro" id="IPR015170">
    <property type="entry name" value="DUF1924_SHP"/>
</dbReference>
<keyword evidence="9" id="KW-1185">Reference proteome</keyword>